<protein>
    <submittedName>
        <fullName evidence="1">Uncharacterized protein</fullName>
    </submittedName>
</protein>
<evidence type="ECO:0000313" key="1">
    <source>
        <dbReference type="EMBL" id="KAJ9113422.1"/>
    </source>
</evidence>
<dbReference type="Proteomes" id="UP001241377">
    <property type="component" value="Unassembled WGS sequence"/>
</dbReference>
<organism evidence="1 2">
    <name type="scientific">Naganishia cerealis</name>
    <dbReference type="NCBI Taxonomy" id="610337"/>
    <lineage>
        <taxon>Eukaryota</taxon>
        <taxon>Fungi</taxon>
        <taxon>Dikarya</taxon>
        <taxon>Basidiomycota</taxon>
        <taxon>Agaricomycotina</taxon>
        <taxon>Tremellomycetes</taxon>
        <taxon>Filobasidiales</taxon>
        <taxon>Filobasidiaceae</taxon>
        <taxon>Naganishia</taxon>
    </lineage>
</organism>
<dbReference type="EMBL" id="JASBWR010000002">
    <property type="protein sequence ID" value="KAJ9113422.1"/>
    <property type="molecule type" value="Genomic_DNA"/>
</dbReference>
<name>A0ACC2WP65_9TREE</name>
<comment type="caution">
    <text evidence="1">The sequence shown here is derived from an EMBL/GenBank/DDBJ whole genome shotgun (WGS) entry which is preliminary data.</text>
</comment>
<reference evidence="1" key="1">
    <citation type="submission" date="2023-04" db="EMBL/GenBank/DDBJ databases">
        <title>Draft Genome sequencing of Naganishia species isolated from polar environments using Oxford Nanopore Technology.</title>
        <authorList>
            <person name="Leo P."/>
            <person name="Venkateswaran K."/>
        </authorList>
    </citation>
    <scope>NUCLEOTIDE SEQUENCE</scope>
    <source>
        <strain evidence="1">MNA-CCFEE 5261</strain>
    </source>
</reference>
<keyword evidence="2" id="KW-1185">Reference proteome</keyword>
<evidence type="ECO:0000313" key="2">
    <source>
        <dbReference type="Proteomes" id="UP001241377"/>
    </source>
</evidence>
<proteinExistence type="predicted"/>
<accession>A0ACC2WP65</accession>
<sequence length="589" mass="66630">MPLYVKGGAWTNVEDEILKAAVSKYGLNQWARVSSLLTKKSAKQAKARWNEWLSPTINKSTWTREEDDKLLLLAKIMPNQWQSIAPVMGRTAASCSDRYNELIEGSVAVAQAGDVNLNAELQPARPDEADDEEMELLAEAKARLANTQGKKAQRKARERMLRETLRVSQLQKRHELKQAGVSVKLRYSAAELNHIPHERAPRAGIYDTTDEITTNETQLSEFDKKVARAGVENAGKKRKNKDDDKEKNQQKHDLEVAAEAVNTLETEQLKRRKLNLPMPGQETNAEAIDDRISSNVAAIKSRMAETSALASAKNEDQALVQPKSSSEIRKDVKKERRMLRHYITESLSRLPPPRHHSDLVLPKFEDDQESITIPTMAVDTDAGEHMRMLETLRLVDEERAKLRRSQAIQKGLSVPHPNLLVDKKLEGLDKLIADELLILVRSDYKRYEDPRFNAVMVEDLAEDVFERIHSQIDKEVPSKLHPKVPSLTELPAFSKSMMEAHKDLKSENAALKLLLDAQYTTDNESAKKLAESILDAAARYAQQTIDVKCYENILEKEKLAIEARSARLHEMVDSIVRSEHSIADRLKTT</sequence>
<gene>
    <name evidence="1" type="ORF">QFC19_000342</name>
</gene>